<comment type="caution">
    <text evidence="4">The sequence shown here is derived from an EMBL/GenBank/DDBJ whole genome shotgun (WGS) entry which is preliminary data.</text>
</comment>
<feature type="region of interest" description="Disordered" evidence="2">
    <location>
        <begin position="324"/>
        <end position="465"/>
    </location>
</feature>
<sequence length="486" mass="49518">MSKAVLTAALGSALLFLAAQPASATLAHRRAHQHYSSNHTHTEQDGEALELLKPRGRLVNRAGQCAFPEGEAGLVTITPGSNNRGWALSPDQECTADSYCPFACEPGMVMNQWKKGSTYVYPESMAGGLYCDKSGSIVKPFPDQPYCVQGVGTVKAVNKCGKVVAFCQTVLPGNEAMLIPTSVTDSATIAVPGPSYWDSTASHFYINPPGHSTDEACIWGTGSQQIGNWSPYVAGANQDSNGNTFVKLGYNPIYTDSFHGVKPSFGLKIECDGNCNGLPCAIDPSTDGFGAVRSALSATGAGGADFCVVTVPKGSTANIVVFNTDGSTGDAPSSSSEKSSEKAATTSSPPKKAKVAAVATTSSSTPPATPEASSTSSSSSSSLSSSSSSTTSSTVTSSSSTPSSTKGSSTSFASSATFGGIFRESGRPSSTESSTTVTSAAELADATREAAPAAATSSKSDAANPDQGKAAFAGFVIAFIAAAMLY</sequence>
<proteinExistence type="inferred from homology"/>
<keyword evidence="3" id="KW-0732">Signal</keyword>
<dbReference type="Pfam" id="PF03856">
    <property type="entry name" value="SUN"/>
    <property type="match status" value="1"/>
</dbReference>
<feature type="compositionally biased region" description="Low complexity" evidence="2">
    <location>
        <begin position="333"/>
        <end position="417"/>
    </location>
</feature>
<gene>
    <name evidence="4" type="ORF">Daus18300_001642</name>
</gene>
<organism evidence="4 5">
    <name type="scientific">Diaporthe australafricana</name>
    <dbReference type="NCBI Taxonomy" id="127596"/>
    <lineage>
        <taxon>Eukaryota</taxon>
        <taxon>Fungi</taxon>
        <taxon>Dikarya</taxon>
        <taxon>Ascomycota</taxon>
        <taxon>Pezizomycotina</taxon>
        <taxon>Sordariomycetes</taxon>
        <taxon>Sordariomycetidae</taxon>
        <taxon>Diaporthales</taxon>
        <taxon>Diaporthaceae</taxon>
        <taxon>Diaporthe</taxon>
    </lineage>
</organism>
<feature type="signal peptide" evidence="3">
    <location>
        <begin position="1"/>
        <end position="24"/>
    </location>
</feature>
<dbReference type="PANTHER" id="PTHR31654:SF0">
    <property type="entry name" value="SECRETED BETA-GLUCOSIDASE ADG3-RELATED"/>
    <property type="match status" value="1"/>
</dbReference>
<feature type="compositionally biased region" description="Low complexity" evidence="2">
    <location>
        <begin position="429"/>
        <end position="463"/>
    </location>
</feature>
<evidence type="ECO:0000256" key="2">
    <source>
        <dbReference type="SAM" id="MobiDB-lite"/>
    </source>
</evidence>
<dbReference type="Proteomes" id="UP001583177">
    <property type="component" value="Unassembled WGS sequence"/>
</dbReference>
<dbReference type="PANTHER" id="PTHR31654">
    <property type="entry name" value="SECRETED BETA-GLUCOSIDASE ADG3-RELATED"/>
    <property type="match status" value="1"/>
</dbReference>
<dbReference type="EMBL" id="JAWRVE010000009">
    <property type="protein sequence ID" value="KAL1879805.1"/>
    <property type="molecule type" value="Genomic_DNA"/>
</dbReference>
<protein>
    <submittedName>
        <fullName evidence="4">Uncharacterized protein</fullName>
    </submittedName>
</protein>
<feature type="chain" id="PRO_5045208214" evidence="3">
    <location>
        <begin position="25"/>
        <end position="486"/>
    </location>
</feature>
<evidence type="ECO:0000256" key="1">
    <source>
        <dbReference type="ARBA" id="ARBA00010579"/>
    </source>
</evidence>
<evidence type="ECO:0000313" key="4">
    <source>
        <dbReference type="EMBL" id="KAL1879805.1"/>
    </source>
</evidence>
<keyword evidence="5" id="KW-1185">Reference proteome</keyword>
<evidence type="ECO:0000313" key="5">
    <source>
        <dbReference type="Proteomes" id="UP001583177"/>
    </source>
</evidence>
<dbReference type="InterPro" id="IPR053088">
    <property type="entry name" value="Beta-glucosidase/SUN-like"/>
</dbReference>
<evidence type="ECO:0000256" key="3">
    <source>
        <dbReference type="SAM" id="SignalP"/>
    </source>
</evidence>
<dbReference type="InterPro" id="IPR005556">
    <property type="entry name" value="SUN"/>
</dbReference>
<reference evidence="4 5" key="1">
    <citation type="journal article" date="2024" name="IMA Fungus">
        <title>IMA Genome - F19 : A genome assembly and annotation guide to empower mycologists, including annotated draft genome sequences of Ceratocystis pirilliformis, Diaporthe australafricana, Fusarium ophioides, Paecilomyces lecythidis, and Sporothrix stenoceras.</title>
        <authorList>
            <person name="Aylward J."/>
            <person name="Wilson A.M."/>
            <person name="Visagie C.M."/>
            <person name="Spraker J."/>
            <person name="Barnes I."/>
            <person name="Buitendag C."/>
            <person name="Ceriani C."/>
            <person name="Del Mar Angel L."/>
            <person name="du Plessis D."/>
            <person name="Fuchs T."/>
            <person name="Gasser K."/>
            <person name="Kramer D."/>
            <person name="Li W."/>
            <person name="Munsamy K."/>
            <person name="Piso A."/>
            <person name="Price J.L."/>
            <person name="Sonnekus B."/>
            <person name="Thomas C."/>
            <person name="van der Nest A."/>
            <person name="van Dijk A."/>
            <person name="van Heerden A."/>
            <person name="van Vuuren N."/>
            <person name="Yilmaz N."/>
            <person name="Duong T.A."/>
            <person name="van der Merwe N.A."/>
            <person name="Wingfield M.J."/>
            <person name="Wingfield B.D."/>
        </authorList>
    </citation>
    <scope>NUCLEOTIDE SEQUENCE [LARGE SCALE GENOMIC DNA]</scope>
    <source>
        <strain evidence="4 5">CMW 18300</strain>
    </source>
</reference>
<comment type="similarity">
    <text evidence="1">Belongs to the SUN family.</text>
</comment>
<name>A0ABR3XUW9_9PEZI</name>
<accession>A0ABR3XUW9</accession>